<evidence type="ECO:0000313" key="3">
    <source>
        <dbReference type="Proteomes" id="UP000024837"/>
    </source>
</evidence>
<dbReference type="PANTHER" id="PTHR34693">
    <property type="entry name" value="PROTEIN PAR32"/>
    <property type="match status" value="1"/>
</dbReference>
<proteinExistence type="predicted"/>
<feature type="region of interest" description="Disordered" evidence="1">
    <location>
        <begin position="86"/>
        <end position="128"/>
    </location>
</feature>
<feature type="region of interest" description="Disordered" evidence="1">
    <location>
        <begin position="157"/>
        <end position="191"/>
    </location>
</feature>
<feature type="compositionally biased region" description="Basic and acidic residues" evidence="1">
    <location>
        <begin position="176"/>
        <end position="191"/>
    </location>
</feature>
<dbReference type="InterPro" id="IPR053203">
    <property type="entry name" value="Cisplatin_resist-associated"/>
</dbReference>
<feature type="region of interest" description="Disordered" evidence="1">
    <location>
        <begin position="1"/>
        <end position="40"/>
    </location>
</feature>
<sequence>MSAPTYVRSGRGGAGNFAPKAEPKPLEVEMQNKEAENSAKDLEAQAVGAVNAADPAAASTAPQFKTYARGGAGNWYEPAALKQTGTFTPTTGAAVSTDEITGQPTEESKRSSRVWQGRGGAGNWEADQQLKAEEAKRRSLHVKGDEEPALADVKEEVRVDTEKEIKPPQSAHVRVPHLDRHQNLGDEVHDI</sequence>
<organism evidence="2 3">
    <name type="scientific">Drechslerella stenobrocha 248</name>
    <dbReference type="NCBI Taxonomy" id="1043628"/>
    <lineage>
        <taxon>Eukaryota</taxon>
        <taxon>Fungi</taxon>
        <taxon>Dikarya</taxon>
        <taxon>Ascomycota</taxon>
        <taxon>Pezizomycotina</taxon>
        <taxon>Orbiliomycetes</taxon>
        <taxon>Orbiliales</taxon>
        <taxon>Orbiliaceae</taxon>
        <taxon>Drechslerella</taxon>
    </lineage>
</organism>
<evidence type="ECO:0000256" key="1">
    <source>
        <dbReference type="SAM" id="MobiDB-lite"/>
    </source>
</evidence>
<dbReference type="HOGENOM" id="CLU_112553_0_0_1"/>
<dbReference type="Proteomes" id="UP000024837">
    <property type="component" value="Unassembled WGS sequence"/>
</dbReference>
<keyword evidence="3" id="KW-1185">Reference proteome</keyword>
<feature type="compositionally biased region" description="Basic and acidic residues" evidence="1">
    <location>
        <begin position="157"/>
        <end position="166"/>
    </location>
</feature>
<dbReference type="OrthoDB" id="4159136at2759"/>
<accession>W7I8D0</accession>
<dbReference type="PANTHER" id="PTHR34693:SF1">
    <property type="entry name" value="PROTEIN PAR32"/>
    <property type="match status" value="1"/>
</dbReference>
<dbReference type="AlphaFoldDB" id="W7I8D0"/>
<evidence type="ECO:0000313" key="2">
    <source>
        <dbReference type="EMBL" id="EWC48332.1"/>
    </source>
</evidence>
<dbReference type="EMBL" id="KI966390">
    <property type="protein sequence ID" value="EWC48332.1"/>
    <property type="molecule type" value="Genomic_DNA"/>
</dbReference>
<feature type="compositionally biased region" description="Polar residues" evidence="1">
    <location>
        <begin position="86"/>
        <end position="105"/>
    </location>
</feature>
<feature type="compositionally biased region" description="Basic and acidic residues" evidence="1">
    <location>
        <begin position="21"/>
        <end position="40"/>
    </location>
</feature>
<name>W7I8D0_9PEZI</name>
<reference evidence="2 3" key="1">
    <citation type="submission" date="2013-05" db="EMBL/GenBank/DDBJ databases">
        <title>Drechslerella stenobrocha genome reveals carnivorous origination and mechanical trapping mechanism of predatory fungi.</title>
        <authorList>
            <person name="Liu X."/>
            <person name="Zhang W."/>
            <person name="Liu K."/>
        </authorList>
    </citation>
    <scope>NUCLEOTIDE SEQUENCE [LARGE SCALE GENOMIC DNA]</scope>
    <source>
        <strain evidence="2 3">248</strain>
    </source>
</reference>
<gene>
    <name evidence="2" type="ORF">DRE_02101</name>
</gene>
<protein>
    <submittedName>
        <fullName evidence="2">Uncharacterized protein</fullName>
    </submittedName>
</protein>